<organism evidence="1 2">
    <name type="scientific">Ferrimonas balearica (strain DSM 9799 / CCM 4581 / KCTC 23876 / PAT)</name>
    <dbReference type="NCBI Taxonomy" id="550540"/>
    <lineage>
        <taxon>Bacteria</taxon>
        <taxon>Pseudomonadati</taxon>
        <taxon>Pseudomonadota</taxon>
        <taxon>Gammaproteobacteria</taxon>
        <taxon>Alteromonadales</taxon>
        <taxon>Ferrimonadaceae</taxon>
        <taxon>Ferrimonas</taxon>
    </lineage>
</organism>
<dbReference type="PANTHER" id="PTHR42953:SF2">
    <property type="entry name" value="ADHESION PROTEIN"/>
    <property type="match status" value="1"/>
</dbReference>
<dbReference type="GO" id="GO:0046872">
    <property type="term" value="F:metal ion binding"/>
    <property type="evidence" value="ECO:0007669"/>
    <property type="project" value="InterPro"/>
</dbReference>
<keyword evidence="2" id="KW-1185">Reference proteome</keyword>
<gene>
    <name evidence="1" type="ordered locus">Fbal_0496</name>
</gene>
<dbReference type="Proteomes" id="UP000006683">
    <property type="component" value="Chromosome"/>
</dbReference>
<reference evidence="1 2" key="1">
    <citation type="journal article" date="2010" name="Stand. Genomic Sci.">
        <title>Complete genome sequence of Ferrimonas balearica type strain (PAT).</title>
        <authorList>
            <person name="Nolan M."/>
            <person name="Sikorski J."/>
            <person name="Davenport K."/>
            <person name="Lucas S."/>
            <person name="Glavina Del Rio T."/>
            <person name="Tice H."/>
            <person name="Cheng J."/>
            <person name="Goodwin L."/>
            <person name="Pitluck S."/>
            <person name="Liolios K."/>
            <person name="Ivanova N."/>
            <person name="Mavromatis K."/>
            <person name="Ovchinnikova G."/>
            <person name="Pati A."/>
            <person name="Chen A."/>
            <person name="Palaniappan K."/>
            <person name="Land M."/>
            <person name="Hauser L."/>
            <person name="Chang Y."/>
            <person name="Jeffries C."/>
            <person name="Tapia R."/>
            <person name="Brettin T."/>
            <person name="Detter J."/>
            <person name="Han C."/>
            <person name="Yasawong M."/>
            <person name="Rohde M."/>
            <person name="Tindall B."/>
            <person name="Goker M."/>
            <person name="Woyke T."/>
            <person name="Bristow J."/>
            <person name="Eisen J."/>
            <person name="Markowitz V."/>
            <person name="Hugenholtz P."/>
            <person name="Kyrpides N."/>
            <person name="Klenk H."/>
            <person name="Lapidus A."/>
        </authorList>
    </citation>
    <scope>NUCLEOTIDE SEQUENCE [LARGE SCALE GENOMIC DNA]</scope>
    <source>
        <strain evidence="2">DSM 9799 / CCM 4581 / KCTC 23876 / PAT</strain>
    </source>
</reference>
<sequence>MHINSDINRGLSRQLPWLLLAALVMLWAPRSWALSVFACEPEYASLARELAPEADIFSATTALQDPHQVQARPSLIAKMRRADLAVCAGAELEVGWLPMLQMKANNPRIRNGQPGMFYAADQVETLDKMDNVDRTMGDVHAQGNPHMQFSPERVTAIATALAKRMAELDPDNGTRYQANLADFLGRWQAAVPQWQAKAQPLEGHKVIAYHTSFRYLFDWVGISQVGDLEPKPGLPPTTSHLATLLKRAEQGDVMAVVYTGYQDSRGAQWLAQRADLPLVELPFGPGVDGIADLFDLYDHAIDALVAAQREPR</sequence>
<dbReference type="GO" id="GO:0030001">
    <property type="term" value="P:metal ion transport"/>
    <property type="evidence" value="ECO:0007669"/>
    <property type="project" value="InterPro"/>
</dbReference>
<dbReference type="PANTHER" id="PTHR42953">
    <property type="entry name" value="HIGH-AFFINITY ZINC UPTAKE SYSTEM PROTEIN ZNUA-RELATED"/>
    <property type="match status" value="1"/>
</dbReference>
<dbReference type="AlphaFoldDB" id="E1SPP6"/>
<dbReference type="HOGENOM" id="CLU_016838_1_2_6"/>
<dbReference type="Pfam" id="PF01297">
    <property type="entry name" value="ZnuA"/>
    <property type="match status" value="1"/>
</dbReference>
<dbReference type="SUPFAM" id="SSF53807">
    <property type="entry name" value="Helical backbone' metal receptor"/>
    <property type="match status" value="1"/>
</dbReference>
<dbReference type="InterPro" id="IPR006127">
    <property type="entry name" value="ZnuA-like"/>
</dbReference>
<dbReference type="eggNOG" id="COG0803">
    <property type="taxonomic scope" value="Bacteria"/>
</dbReference>
<evidence type="ECO:0000313" key="2">
    <source>
        <dbReference type="Proteomes" id="UP000006683"/>
    </source>
</evidence>
<dbReference type="KEGG" id="fbl:Fbal_0496"/>
<evidence type="ECO:0000313" key="1">
    <source>
        <dbReference type="EMBL" id="ADN74710.1"/>
    </source>
</evidence>
<dbReference type="CDD" id="cd01145">
    <property type="entry name" value="TroA_c"/>
    <property type="match status" value="1"/>
</dbReference>
<dbReference type="Gene3D" id="3.40.50.1980">
    <property type="entry name" value="Nitrogenase molybdenum iron protein domain"/>
    <property type="match status" value="2"/>
</dbReference>
<proteinExistence type="predicted"/>
<dbReference type="InterPro" id="IPR050492">
    <property type="entry name" value="Bact_metal-bind_prot9"/>
</dbReference>
<accession>E1SPP6</accession>
<protein>
    <submittedName>
        <fullName evidence="1">Periplasmic solute binding protein</fullName>
    </submittedName>
</protein>
<dbReference type="EMBL" id="CP002209">
    <property type="protein sequence ID" value="ADN74710.1"/>
    <property type="molecule type" value="Genomic_DNA"/>
</dbReference>
<dbReference type="STRING" id="550540.Fbal_0496"/>
<name>E1SPP6_FERBD</name>